<name>A0A7C3FYT3_9PROT</name>
<gene>
    <name evidence="2" type="ORF">ENJ46_00085</name>
</gene>
<feature type="non-terminal residue" evidence="2">
    <location>
        <position position="127"/>
    </location>
</feature>
<dbReference type="AlphaFoldDB" id="A0A7C3FYT3"/>
<comment type="caution">
    <text evidence="2">The sequence shown here is derived from an EMBL/GenBank/DDBJ whole genome shotgun (WGS) entry which is preliminary data.</text>
</comment>
<accession>A0A7C3FYT3</accession>
<feature type="chain" id="PRO_5028308613" description="Methyltransferase" evidence="1">
    <location>
        <begin position="22"/>
        <end position="127"/>
    </location>
</feature>
<keyword evidence="1" id="KW-0732">Signal</keyword>
<feature type="signal peptide" evidence="1">
    <location>
        <begin position="1"/>
        <end position="21"/>
    </location>
</feature>
<proteinExistence type="predicted"/>
<reference evidence="2" key="1">
    <citation type="journal article" date="2020" name="mSystems">
        <title>Genome- and Community-Level Interaction Insights into Carbon Utilization and Element Cycling Functions of Hydrothermarchaeota in Hydrothermal Sediment.</title>
        <authorList>
            <person name="Zhou Z."/>
            <person name="Liu Y."/>
            <person name="Xu W."/>
            <person name="Pan J."/>
            <person name="Luo Z.H."/>
            <person name="Li M."/>
        </authorList>
    </citation>
    <scope>NUCLEOTIDE SEQUENCE [LARGE SCALE GENOMIC DNA]</scope>
    <source>
        <strain evidence="2">HyVt-489</strain>
    </source>
</reference>
<protein>
    <recommendedName>
        <fullName evidence="3">Methyltransferase</fullName>
    </recommendedName>
</protein>
<organism evidence="2">
    <name type="scientific">Hellea balneolensis</name>
    <dbReference type="NCBI Taxonomy" id="287478"/>
    <lineage>
        <taxon>Bacteria</taxon>
        <taxon>Pseudomonadati</taxon>
        <taxon>Pseudomonadota</taxon>
        <taxon>Alphaproteobacteria</taxon>
        <taxon>Maricaulales</taxon>
        <taxon>Robiginitomaculaceae</taxon>
        <taxon>Hellea</taxon>
    </lineage>
</organism>
<evidence type="ECO:0000256" key="1">
    <source>
        <dbReference type="SAM" id="SignalP"/>
    </source>
</evidence>
<sequence length="127" mass="14742">MRIFWTLFLVFTFTLTQGAQADPANNYKKLEELIASDARPDAQKLRDVFRHPLQTLTFFDVKPDMTLVEIWPGGQGGWYRKILEPFIDADKGHYIPVRQKSAFPDRHPDIPYGDVDMVLVFRAHGFM</sequence>
<dbReference type="Proteomes" id="UP000886042">
    <property type="component" value="Unassembled WGS sequence"/>
</dbReference>
<evidence type="ECO:0008006" key="3">
    <source>
        <dbReference type="Google" id="ProtNLM"/>
    </source>
</evidence>
<dbReference type="EMBL" id="DRMN01000006">
    <property type="protein sequence ID" value="HFB54291.1"/>
    <property type="molecule type" value="Genomic_DNA"/>
</dbReference>
<evidence type="ECO:0000313" key="2">
    <source>
        <dbReference type="EMBL" id="HFB54291.1"/>
    </source>
</evidence>